<keyword evidence="2" id="KW-1185">Reference proteome</keyword>
<dbReference type="EMBL" id="JBGFSN010000006">
    <property type="protein sequence ID" value="MFH8135712.1"/>
    <property type="molecule type" value="Genomic_DNA"/>
</dbReference>
<proteinExistence type="predicted"/>
<organism evidence="1 2">
    <name type="scientific">Pantoea osteomyelitidis</name>
    <dbReference type="NCBI Taxonomy" id="3230026"/>
    <lineage>
        <taxon>Bacteria</taxon>
        <taxon>Pseudomonadati</taxon>
        <taxon>Pseudomonadota</taxon>
        <taxon>Gammaproteobacteria</taxon>
        <taxon>Enterobacterales</taxon>
        <taxon>Erwiniaceae</taxon>
        <taxon>Pantoea</taxon>
    </lineage>
</organism>
<evidence type="ECO:0000313" key="2">
    <source>
        <dbReference type="Proteomes" id="UP001611251"/>
    </source>
</evidence>
<dbReference type="Proteomes" id="UP001611251">
    <property type="component" value="Unassembled WGS sequence"/>
</dbReference>
<comment type="caution">
    <text evidence="1">The sequence shown here is derived from an EMBL/GenBank/DDBJ whole genome shotgun (WGS) entry which is preliminary data.</text>
</comment>
<name>A0ABW7PZR3_9GAMM</name>
<reference evidence="1 2" key="1">
    <citation type="submission" date="2024-08" db="EMBL/GenBank/DDBJ databases">
        <title>Pantoea ronii - a newly identified human opportunistic pathogen.</title>
        <authorList>
            <person name="Keidar-Friedman D."/>
            <person name="Sorek N."/>
            <person name="Leshin-Carmel D."/>
            <person name="Tsur A."/>
            <person name="Amsalem M."/>
            <person name="Tolkach D."/>
            <person name="Brosh-Nissimov T."/>
        </authorList>
    </citation>
    <scope>NUCLEOTIDE SEQUENCE [LARGE SCALE GENOMIC DNA]</scope>
    <source>
        <strain evidence="1 2">AA23256</strain>
    </source>
</reference>
<protein>
    <submittedName>
        <fullName evidence="1">Uncharacterized protein</fullName>
    </submittedName>
</protein>
<accession>A0ABW7PZR3</accession>
<evidence type="ECO:0000313" key="1">
    <source>
        <dbReference type="EMBL" id="MFH8135712.1"/>
    </source>
</evidence>
<sequence>MTFIELDTHIAKTGRRSLAIKLVFTLADNLDNHVEGIDLDDFEVASGYTRTNIRSAASSLKEAGVIDIYYYRESSEEGERVLLRESAKNRWAKQHYRLSSAVIALLNRA</sequence>
<gene>
    <name evidence="1" type="ORF">ABU178_16265</name>
</gene>
<dbReference type="RefSeq" id="WP_397216771.1">
    <property type="nucleotide sequence ID" value="NZ_JBGFSN010000006.1"/>
</dbReference>